<dbReference type="EMBL" id="VLTL01000049">
    <property type="protein sequence ID" value="KAA0165148.1"/>
    <property type="molecule type" value="Genomic_DNA"/>
</dbReference>
<dbReference type="GO" id="GO:0003924">
    <property type="term" value="F:GTPase activity"/>
    <property type="evidence" value="ECO:0007669"/>
    <property type="project" value="InterPro"/>
</dbReference>
<proteinExistence type="inferred from homology"/>
<dbReference type="FunFam" id="3.40.50.300:FF:001204">
    <property type="entry name" value="Small GTP-binding protein, putative"/>
    <property type="match status" value="1"/>
</dbReference>
<dbReference type="OrthoDB" id="1436450at2759"/>
<dbReference type="InterPro" id="IPR001806">
    <property type="entry name" value="Small_GTPase"/>
</dbReference>
<dbReference type="SMART" id="SM00173">
    <property type="entry name" value="RAS"/>
    <property type="match status" value="1"/>
</dbReference>
<organism evidence="5 8">
    <name type="scientific">Cafeteria roenbergensis</name>
    <name type="common">Marine flagellate</name>
    <dbReference type="NCBI Taxonomy" id="33653"/>
    <lineage>
        <taxon>Eukaryota</taxon>
        <taxon>Sar</taxon>
        <taxon>Stramenopiles</taxon>
        <taxon>Bigyra</taxon>
        <taxon>Opalozoa</taxon>
        <taxon>Bicosoecida</taxon>
        <taxon>Cafeteriaceae</taxon>
        <taxon>Cafeteria</taxon>
    </lineage>
</organism>
<dbReference type="SMART" id="SM00175">
    <property type="entry name" value="RAB"/>
    <property type="match status" value="1"/>
</dbReference>
<dbReference type="SMART" id="SM00174">
    <property type="entry name" value="RHO"/>
    <property type="match status" value="1"/>
</dbReference>
<comment type="caution">
    <text evidence="5">The sequence shown here is derived from an EMBL/GenBank/DDBJ whole genome shotgun (WGS) entry which is preliminary data.</text>
</comment>
<dbReference type="Proteomes" id="UP000322899">
    <property type="component" value="Unassembled WGS sequence"/>
</dbReference>
<comment type="similarity">
    <text evidence="1">Belongs to the small GTPase superfamily. Rab family.</text>
</comment>
<evidence type="ECO:0000256" key="4">
    <source>
        <dbReference type="SAM" id="MobiDB-lite"/>
    </source>
</evidence>
<evidence type="ECO:0000256" key="2">
    <source>
        <dbReference type="ARBA" id="ARBA00022741"/>
    </source>
</evidence>
<keyword evidence="2" id="KW-0547">Nucleotide-binding</keyword>
<dbReference type="InterPro" id="IPR027417">
    <property type="entry name" value="P-loop_NTPase"/>
</dbReference>
<dbReference type="PANTHER" id="PTHR47981">
    <property type="entry name" value="RAB FAMILY"/>
    <property type="match status" value="1"/>
</dbReference>
<name>A0A5A8DIX1_CAFRO</name>
<dbReference type="SUPFAM" id="SSF52540">
    <property type="entry name" value="P-loop containing nucleoside triphosphate hydrolases"/>
    <property type="match status" value="1"/>
</dbReference>
<evidence type="ECO:0000313" key="6">
    <source>
        <dbReference type="EMBL" id="KAA0177356.1"/>
    </source>
</evidence>
<dbReference type="Gene3D" id="3.40.50.300">
    <property type="entry name" value="P-loop containing nucleotide triphosphate hydrolases"/>
    <property type="match status" value="1"/>
</dbReference>
<feature type="region of interest" description="Disordered" evidence="4">
    <location>
        <begin position="21"/>
        <end position="79"/>
    </location>
</feature>
<dbReference type="Proteomes" id="UP000324907">
    <property type="component" value="Unassembled WGS sequence"/>
</dbReference>
<evidence type="ECO:0000256" key="1">
    <source>
        <dbReference type="ARBA" id="ARBA00006270"/>
    </source>
</evidence>
<evidence type="ECO:0000256" key="3">
    <source>
        <dbReference type="ARBA" id="ARBA00023134"/>
    </source>
</evidence>
<dbReference type="EMBL" id="VLTO01000004">
    <property type="protein sequence ID" value="KAA0177356.1"/>
    <property type="molecule type" value="Genomic_DNA"/>
</dbReference>
<dbReference type="NCBIfam" id="TIGR00231">
    <property type="entry name" value="small_GTP"/>
    <property type="match status" value="1"/>
</dbReference>
<dbReference type="InterPro" id="IPR005225">
    <property type="entry name" value="Small_GTP-bd"/>
</dbReference>
<evidence type="ECO:0000313" key="7">
    <source>
        <dbReference type="Proteomes" id="UP000322899"/>
    </source>
</evidence>
<evidence type="ECO:0000313" key="5">
    <source>
        <dbReference type="EMBL" id="KAA0165148.1"/>
    </source>
</evidence>
<dbReference type="PRINTS" id="PR00449">
    <property type="entry name" value="RASTRNSFRMNG"/>
</dbReference>
<dbReference type="Pfam" id="PF00071">
    <property type="entry name" value="Ras"/>
    <property type="match status" value="1"/>
</dbReference>
<evidence type="ECO:0000313" key="8">
    <source>
        <dbReference type="Proteomes" id="UP000324907"/>
    </source>
</evidence>
<dbReference type="PROSITE" id="PS51419">
    <property type="entry name" value="RAB"/>
    <property type="match status" value="1"/>
</dbReference>
<protein>
    <submittedName>
        <fullName evidence="5">Uncharacterized protein</fullName>
    </submittedName>
</protein>
<dbReference type="PROSITE" id="PS51421">
    <property type="entry name" value="RAS"/>
    <property type="match status" value="1"/>
</dbReference>
<gene>
    <name evidence="6" type="ORF">FNF27_01134</name>
    <name evidence="5" type="ORF">FNF28_03547</name>
</gene>
<keyword evidence="3" id="KW-0342">GTP-binding</keyword>
<sequence>MAALRLGSAVVLRRGLGLRQTSPLPRVAQDPTLPGRWKVSQRLQRRKSHQRPLPPTPEGEGLKQSGSSSRMAAASTGAGRITAVEDSGGGSFDAKYHTKVTVLGSAAVGKTCLVRQLCFKKYQETYKVTLGADFGACLAHLDGTVCHVQIWDTAGHERFNSMGPAFYRGSQACILVYDVTSPKSFEDLREWKESFEEQADIAEDEDFPFIVVGNKCDLPKEDQLVPEAKAARWARENGCAAHFLCSAKEMTNVHAMLLDVVRLVLKRLKAREAAVDTADMFKDGGIKIDETVDKSDGCAC</sequence>
<reference evidence="7 8" key="1">
    <citation type="submission" date="2019-07" db="EMBL/GenBank/DDBJ databases">
        <title>Genomes of Cafeteria roenbergensis.</title>
        <authorList>
            <person name="Fischer M.G."/>
            <person name="Hackl T."/>
            <person name="Roman M."/>
        </authorList>
    </citation>
    <scope>NUCLEOTIDE SEQUENCE [LARGE SCALE GENOMIC DNA]</scope>
    <source>
        <strain evidence="6 7">E4-10P</strain>
        <strain evidence="5 8">RCC970-E3</strain>
    </source>
</reference>
<accession>A0A5A8DIX1</accession>
<dbReference type="AlphaFoldDB" id="A0A5A8DIX1"/>
<dbReference type="GO" id="GO:0005525">
    <property type="term" value="F:GTP binding"/>
    <property type="evidence" value="ECO:0007669"/>
    <property type="project" value="UniProtKB-KW"/>
</dbReference>
<dbReference type="PANTHER" id="PTHR47981:SF20">
    <property type="entry name" value="RAS-RELATED PROTEIN RAB-7A"/>
    <property type="match status" value="1"/>
</dbReference>